<proteinExistence type="predicted"/>
<feature type="signal peptide" evidence="1">
    <location>
        <begin position="1"/>
        <end position="19"/>
    </location>
</feature>
<dbReference type="AlphaFoldDB" id="A0A1G8L2J5"/>
<dbReference type="OrthoDB" id="3296006at2"/>
<feature type="chain" id="PRO_5011741539" evidence="1">
    <location>
        <begin position="20"/>
        <end position="170"/>
    </location>
</feature>
<dbReference type="SUPFAM" id="SSF53254">
    <property type="entry name" value="Phosphoglycerate mutase-like"/>
    <property type="match status" value="1"/>
</dbReference>
<dbReference type="STRING" id="262004.SAMN04489796_1129"/>
<dbReference type="Pfam" id="PF00300">
    <property type="entry name" value="His_Phos_1"/>
    <property type="match status" value="1"/>
</dbReference>
<protein>
    <submittedName>
        <fullName evidence="2">Histidine phosphatase superfamily (Branch 1)</fullName>
    </submittedName>
</protein>
<name>A0A1G8L2J5_9FLAO</name>
<accession>A0A1G8L2J5</accession>
<organism evidence="2 3">
    <name type="scientific">Winogradskyella thalassocola</name>
    <dbReference type="NCBI Taxonomy" id="262004"/>
    <lineage>
        <taxon>Bacteria</taxon>
        <taxon>Pseudomonadati</taxon>
        <taxon>Bacteroidota</taxon>
        <taxon>Flavobacteriia</taxon>
        <taxon>Flavobacteriales</taxon>
        <taxon>Flavobacteriaceae</taxon>
        <taxon>Winogradskyella</taxon>
    </lineage>
</organism>
<keyword evidence="3" id="KW-1185">Reference proteome</keyword>
<evidence type="ECO:0000256" key="1">
    <source>
        <dbReference type="SAM" id="SignalP"/>
    </source>
</evidence>
<sequence>MKKLLLIGLISLFVFPSCAEKTEKKEDVSTYYLIRHAEKDRTDSSNHNPNLTDIGLMRAENWAKHFKDIKFDAVYSTDYNRTKQTATPTAKANNLEIQFYNPSDLQVDAFMEKTKGKTVLVVGHSNTTPKFANGLLGEDKYDDMADDFNGGLYKVTITKNSKTSEELVVN</sequence>
<evidence type="ECO:0000313" key="2">
    <source>
        <dbReference type="EMBL" id="SDI49876.1"/>
    </source>
</evidence>
<dbReference type="InterPro" id="IPR029033">
    <property type="entry name" value="His_PPase_superfam"/>
</dbReference>
<dbReference type="EMBL" id="FNCZ01000012">
    <property type="protein sequence ID" value="SDI49876.1"/>
    <property type="molecule type" value="Genomic_DNA"/>
</dbReference>
<evidence type="ECO:0000313" key="3">
    <source>
        <dbReference type="Proteomes" id="UP000199492"/>
    </source>
</evidence>
<gene>
    <name evidence="2" type="ORF">SAMN04489796_1129</name>
</gene>
<dbReference type="Gene3D" id="3.40.50.1240">
    <property type="entry name" value="Phosphoglycerate mutase-like"/>
    <property type="match status" value="1"/>
</dbReference>
<dbReference type="Proteomes" id="UP000199492">
    <property type="component" value="Unassembled WGS sequence"/>
</dbReference>
<dbReference type="InterPro" id="IPR013078">
    <property type="entry name" value="His_Pase_superF_clade-1"/>
</dbReference>
<dbReference type="RefSeq" id="WP_092470767.1">
    <property type="nucleotide sequence ID" value="NZ_FNCZ01000012.1"/>
</dbReference>
<dbReference type="CDD" id="cd07067">
    <property type="entry name" value="HP_PGM_like"/>
    <property type="match status" value="1"/>
</dbReference>
<keyword evidence="1" id="KW-0732">Signal</keyword>
<reference evidence="3" key="1">
    <citation type="submission" date="2016-10" db="EMBL/GenBank/DDBJ databases">
        <authorList>
            <person name="Varghese N."/>
            <person name="Submissions S."/>
        </authorList>
    </citation>
    <scope>NUCLEOTIDE SEQUENCE [LARGE SCALE GENOMIC DNA]</scope>
    <source>
        <strain evidence="3">DSM 15363</strain>
    </source>
</reference>